<sequence length="397" mass="42230">MRHPSIPLLFASSLAVLAGPAAASGFRIPEMSVAGLGQANAVVADDEAVGNFGYNNAGMAFHPGLRASAEAMAVSPSISVTNPAGSYDSVQSIDYVPALYATYRLQDRPLAIGLGINAPFGLSTEWPQGAFPEAGNGAPTLSEIRMVNVNPAVAYLVRPNLSLSLGLNYYNVLSAKLNTVGADVDGSGSGFGGTLALLYTTERMNVGLQYRSRVKTDLDGDFTLSGGTAQAASTQITFPDVVQAGVMYRISPQWSAEFDLDWTRWSSFDQLRIEGDGGTLASETSNWKDSLAYRLGTSYRLNDALIMRAGYSYDPSAQPDEYFSPRIPDAGRHMVALGAGLNSGAWDLNLGLNYVLGQERSIENPPPTSTDLNGTSVFNGTYKNSALLYGVSLSRRF</sequence>
<evidence type="ECO:0000256" key="7">
    <source>
        <dbReference type="ARBA" id="ARBA00023237"/>
    </source>
</evidence>
<name>A0ABU9D5E8_9PROT</name>
<protein>
    <submittedName>
        <fullName evidence="9">Outer membrane protein transport protein</fullName>
    </submittedName>
</protein>
<dbReference type="RefSeq" id="WP_341369267.1">
    <property type="nucleotide sequence ID" value="NZ_JBBPCO010000001.1"/>
</dbReference>
<keyword evidence="4" id="KW-0812">Transmembrane</keyword>
<evidence type="ECO:0000256" key="6">
    <source>
        <dbReference type="ARBA" id="ARBA00023136"/>
    </source>
</evidence>
<dbReference type="Proteomes" id="UP001446205">
    <property type="component" value="Unassembled WGS sequence"/>
</dbReference>
<evidence type="ECO:0000256" key="2">
    <source>
        <dbReference type="ARBA" id="ARBA00008163"/>
    </source>
</evidence>
<comment type="caution">
    <text evidence="9">The sequence shown here is derived from an EMBL/GenBank/DDBJ whole genome shotgun (WGS) entry which is preliminary data.</text>
</comment>
<keyword evidence="6" id="KW-0472">Membrane</keyword>
<keyword evidence="7" id="KW-0998">Cell outer membrane</keyword>
<evidence type="ECO:0000256" key="5">
    <source>
        <dbReference type="ARBA" id="ARBA00022729"/>
    </source>
</evidence>
<dbReference type="PANTHER" id="PTHR35093:SF8">
    <property type="entry name" value="OUTER MEMBRANE PROTEIN NMB0088-RELATED"/>
    <property type="match status" value="1"/>
</dbReference>
<evidence type="ECO:0000313" key="10">
    <source>
        <dbReference type="Proteomes" id="UP001446205"/>
    </source>
</evidence>
<dbReference type="InterPro" id="IPR005017">
    <property type="entry name" value="OMPP1/FadL/TodX"/>
</dbReference>
<evidence type="ECO:0000256" key="4">
    <source>
        <dbReference type="ARBA" id="ARBA00022692"/>
    </source>
</evidence>
<evidence type="ECO:0000256" key="8">
    <source>
        <dbReference type="SAM" id="SignalP"/>
    </source>
</evidence>
<reference evidence="9 10" key="1">
    <citation type="submission" date="2024-04" db="EMBL/GenBank/DDBJ databases">
        <authorList>
            <person name="Abashina T."/>
            <person name="Shaikin A."/>
        </authorList>
    </citation>
    <scope>NUCLEOTIDE SEQUENCE [LARGE SCALE GENOMIC DNA]</scope>
    <source>
        <strain evidence="9 10">AAFK</strain>
    </source>
</reference>
<dbReference type="PANTHER" id="PTHR35093">
    <property type="entry name" value="OUTER MEMBRANE PROTEIN NMB0088-RELATED"/>
    <property type="match status" value="1"/>
</dbReference>
<evidence type="ECO:0000256" key="1">
    <source>
        <dbReference type="ARBA" id="ARBA00004571"/>
    </source>
</evidence>
<comment type="subcellular location">
    <subcellularLocation>
        <location evidence="1">Cell outer membrane</location>
        <topology evidence="1">Multi-pass membrane protein</topology>
    </subcellularLocation>
</comment>
<proteinExistence type="inferred from homology"/>
<keyword evidence="5 8" id="KW-0732">Signal</keyword>
<evidence type="ECO:0000313" key="9">
    <source>
        <dbReference type="EMBL" id="MEK8088201.1"/>
    </source>
</evidence>
<evidence type="ECO:0000256" key="3">
    <source>
        <dbReference type="ARBA" id="ARBA00022452"/>
    </source>
</evidence>
<accession>A0ABU9D5E8</accession>
<comment type="similarity">
    <text evidence="2">Belongs to the OmpP1/FadL family.</text>
</comment>
<gene>
    <name evidence="9" type="ORF">WOB96_00330</name>
</gene>
<organism evidence="9 10">
    <name type="scientific">Thermithiobacillus plumbiphilus</name>
    <dbReference type="NCBI Taxonomy" id="1729899"/>
    <lineage>
        <taxon>Bacteria</taxon>
        <taxon>Pseudomonadati</taxon>
        <taxon>Pseudomonadota</taxon>
        <taxon>Acidithiobacillia</taxon>
        <taxon>Acidithiobacillales</taxon>
        <taxon>Thermithiobacillaceae</taxon>
        <taxon>Thermithiobacillus</taxon>
    </lineage>
</organism>
<dbReference type="Pfam" id="PF03349">
    <property type="entry name" value="Toluene_X"/>
    <property type="match status" value="1"/>
</dbReference>
<keyword evidence="10" id="KW-1185">Reference proteome</keyword>
<dbReference type="EMBL" id="JBBPCO010000001">
    <property type="protein sequence ID" value="MEK8088201.1"/>
    <property type="molecule type" value="Genomic_DNA"/>
</dbReference>
<feature type="signal peptide" evidence="8">
    <location>
        <begin position="1"/>
        <end position="23"/>
    </location>
</feature>
<feature type="chain" id="PRO_5046317074" evidence="8">
    <location>
        <begin position="24"/>
        <end position="397"/>
    </location>
</feature>
<dbReference type="Gene3D" id="2.40.160.60">
    <property type="entry name" value="Outer membrane protein transport protein (OMPP1/FadL/TodX)"/>
    <property type="match status" value="1"/>
</dbReference>
<dbReference type="SUPFAM" id="SSF56935">
    <property type="entry name" value="Porins"/>
    <property type="match status" value="1"/>
</dbReference>
<keyword evidence="3" id="KW-1134">Transmembrane beta strand</keyword>